<dbReference type="EC" id="2.5.1.61" evidence="8"/>
<dbReference type="FunFam" id="3.40.190.10:FF:000005">
    <property type="entry name" value="Porphobilinogen deaminase"/>
    <property type="match status" value="1"/>
</dbReference>
<evidence type="ECO:0000256" key="6">
    <source>
        <dbReference type="ARBA" id="ARBA00023244"/>
    </source>
</evidence>
<dbReference type="GO" id="GO:0006782">
    <property type="term" value="P:protoporphyrinogen IX biosynthetic process"/>
    <property type="evidence" value="ECO:0007669"/>
    <property type="project" value="UniProtKB-UniRule"/>
</dbReference>
<organism evidence="11 12">
    <name type="scientific">Methyloceanibacter marginalis</name>
    <dbReference type="NCBI Taxonomy" id="1774971"/>
    <lineage>
        <taxon>Bacteria</taxon>
        <taxon>Pseudomonadati</taxon>
        <taxon>Pseudomonadota</taxon>
        <taxon>Alphaproteobacteria</taxon>
        <taxon>Hyphomicrobiales</taxon>
        <taxon>Hyphomicrobiaceae</taxon>
        <taxon>Methyloceanibacter</taxon>
    </lineage>
</organism>
<dbReference type="UniPathway" id="UPA00251">
    <property type="reaction ID" value="UER00319"/>
</dbReference>
<dbReference type="PANTHER" id="PTHR11557">
    <property type="entry name" value="PORPHOBILINOGEN DEAMINASE"/>
    <property type="match status" value="1"/>
</dbReference>
<comment type="similarity">
    <text evidence="3 8">Belongs to the HMBS family.</text>
</comment>
<name>A0A1E3WCA7_9HYPH</name>
<dbReference type="HAMAP" id="MF_00260">
    <property type="entry name" value="Porphobil_deam"/>
    <property type="match status" value="1"/>
</dbReference>
<evidence type="ECO:0000256" key="3">
    <source>
        <dbReference type="ARBA" id="ARBA00005638"/>
    </source>
</evidence>
<dbReference type="Gene3D" id="3.30.160.40">
    <property type="entry name" value="Porphobilinogen deaminase, C-terminal domain"/>
    <property type="match status" value="1"/>
</dbReference>
<dbReference type="NCBIfam" id="TIGR00212">
    <property type="entry name" value="hemC"/>
    <property type="match status" value="1"/>
</dbReference>
<dbReference type="PANTHER" id="PTHR11557:SF0">
    <property type="entry name" value="PORPHOBILINOGEN DEAMINASE"/>
    <property type="match status" value="1"/>
</dbReference>
<dbReference type="InterPro" id="IPR022417">
    <property type="entry name" value="Porphobilin_deaminase_N"/>
</dbReference>
<dbReference type="Pfam" id="PF03900">
    <property type="entry name" value="Porphobil_deamC"/>
    <property type="match status" value="1"/>
</dbReference>
<sequence>MSASILIGTRGSPLALWQANHVRGLLLEAHGLEDGAVDLSVITTSGDRIQDRPLADVGGKGLFTKEIDEALLAGGVALAVHSMKDLPTVLPDGLCVAAVLPRADVRDAFLSPAAASIMELPPGAAVGTSSLSAARRSNACGPILRVIDFRGNVETRLRKLDEGVADATLLAMAGLDRLGLSSKVTSVLPVDEMLPAVAQGAIAVVTREHDAETKRLLAPLNDPQTAAAVTCERAFLAELDGSCRTPIAGLAEIDGGALRFRGLILSPGGAEWHDVEMTGVAERAEELGRIAGEDVLARAGTNFLAKLP</sequence>
<dbReference type="GO" id="GO:0004418">
    <property type="term" value="F:hydroxymethylbilane synthase activity"/>
    <property type="evidence" value="ECO:0007669"/>
    <property type="project" value="UniProtKB-UniRule"/>
</dbReference>
<dbReference type="InterPro" id="IPR022418">
    <property type="entry name" value="Porphobilinogen_deaminase_C"/>
</dbReference>
<comment type="caution">
    <text evidence="11">The sequence shown here is derived from an EMBL/GenBank/DDBJ whole genome shotgun (WGS) entry which is preliminary data.</text>
</comment>
<dbReference type="InterPro" id="IPR000860">
    <property type="entry name" value="HemC"/>
</dbReference>
<dbReference type="SUPFAM" id="SSF53850">
    <property type="entry name" value="Periplasmic binding protein-like II"/>
    <property type="match status" value="1"/>
</dbReference>
<comment type="subunit">
    <text evidence="4 8">Monomer.</text>
</comment>
<gene>
    <name evidence="8" type="primary">hemC</name>
    <name evidence="11" type="ORF">AUC71_09715</name>
</gene>
<comment type="catalytic activity">
    <reaction evidence="7 8">
        <text>4 porphobilinogen + H2O = hydroxymethylbilane + 4 NH4(+)</text>
        <dbReference type="Rhea" id="RHEA:13185"/>
        <dbReference type="ChEBI" id="CHEBI:15377"/>
        <dbReference type="ChEBI" id="CHEBI:28938"/>
        <dbReference type="ChEBI" id="CHEBI:57845"/>
        <dbReference type="ChEBI" id="CHEBI:58126"/>
        <dbReference type="EC" id="2.5.1.61"/>
    </reaction>
</comment>
<evidence type="ECO:0000256" key="7">
    <source>
        <dbReference type="ARBA" id="ARBA00048169"/>
    </source>
</evidence>
<dbReference type="GO" id="GO:0005737">
    <property type="term" value="C:cytoplasm"/>
    <property type="evidence" value="ECO:0007669"/>
    <property type="project" value="UniProtKB-UniRule"/>
</dbReference>
<evidence type="ECO:0000256" key="1">
    <source>
        <dbReference type="ARBA" id="ARBA00002869"/>
    </source>
</evidence>
<evidence type="ECO:0000256" key="5">
    <source>
        <dbReference type="ARBA" id="ARBA00022679"/>
    </source>
</evidence>
<feature type="domain" description="Porphobilinogen deaminase N-terminal" evidence="9">
    <location>
        <begin position="5"/>
        <end position="214"/>
    </location>
</feature>
<accession>A0A1E3WCA7</accession>
<keyword evidence="12" id="KW-1185">Reference proteome</keyword>
<dbReference type="Proteomes" id="UP000095042">
    <property type="component" value="Unassembled WGS sequence"/>
</dbReference>
<comment type="function">
    <text evidence="1 8">Tetrapolymerization of the monopyrrole PBG into the hydroxymethylbilane pre-uroporphyrinogen in several discrete steps.</text>
</comment>
<dbReference type="EMBL" id="LPWD01000109">
    <property type="protein sequence ID" value="ODS03448.1"/>
    <property type="molecule type" value="Genomic_DNA"/>
</dbReference>
<dbReference type="AlphaFoldDB" id="A0A1E3WCA7"/>
<protein>
    <recommendedName>
        <fullName evidence="8">Porphobilinogen deaminase</fullName>
        <shortName evidence="8">PBG</shortName>
        <ecNumber evidence="8">2.5.1.61</ecNumber>
    </recommendedName>
    <alternativeName>
        <fullName evidence="8">Hydroxymethylbilane synthase</fullName>
        <shortName evidence="8">HMBS</shortName>
    </alternativeName>
    <alternativeName>
        <fullName evidence="8">Pre-uroporphyrinogen synthase</fullName>
    </alternativeName>
</protein>
<evidence type="ECO:0000259" key="9">
    <source>
        <dbReference type="Pfam" id="PF01379"/>
    </source>
</evidence>
<comment type="cofactor">
    <cofactor evidence="8">
        <name>dipyrromethane</name>
        <dbReference type="ChEBI" id="CHEBI:60342"/>
    </cofactor>
    <text evidence="8">Binds 1 dipyrromethane group covalently.</text>
</comment>
<comment type="pathway">
    <text evidence="2">Porphyrin-containing compound metabolism; protoporphyrin-IX biosynthesis; coproporphyrinogen-III from 5-aminolevulinate: step 2/4.</text>
</comment>
<dbReference type="PROSITE" id="PS00533">
    <property type="entry name" value="PORPHOBILINOGEN_DEAM"/>
    <property type="match status" value="1"/>
</dbReference>
<dbReference type="SUPFAM" id="SSF54782">
    <property type="entry name" value="Porphobilinogen deaminase (hydroxymethylbilane synthase), C-terminal domain"/>
    <property type="match status" value="1"/>
</dbReference>
<dbReference type="Gene3D" id="3.40.190.10">
    <property type="entry name" value="Periplasmic binding protein-like II"/>
    <property type="match status" value="2"/>
</dbReference>
<evidence type="ECO:0000259" key="10">
    <source>
        <dbReference type="Pfam" id="PF03900"/>
    </source>
</evidence>
<dbReference type="Pfam" id="PF01379">
    <property type="entry name" value="Porphobil_deam"/>
    <property type="match status" value="1"/>
</dbReference>
<proteinExistence type="inferred from homology"/>
<dbReference type="RefSeq" id="WP_069623361.1">
    <property type="nucleotide sequence ID" value="NZ_LPWD01000109.1"/>
</dbReference>
<feature type="modified residue" description="S-(dipyrrolylmethanemethyl)cysteine" evidence="8">
    <location>
        <position position="243"/>
    </location>
</feature>
<evidence type="ECO:0000313" key="12">
    <source>
        <dbReference type="Proteomes" id="UP000095042"/>
    </source>
</evidence>
<evidence type="ECO:0000256" key="8">
    <source>
        <dbReference type="HAMAP-Rule" id="MF_00260"/>
    </source>
</evidence>
<evidence type="ECO:0000313" key="11">
    <source>
        <dbReference type="EMBL" id="ODS03448.1"/>
    </source>
</evidence>
<dbReference type="InterPro" id="IPR036803">
    <property type="entry name" value="Porphobilinogen_deaminase_C_sf"/>
</dbReference>
<dbReference type="PIRSF" id="PIRSF001438">
    <property type="entry name" value="4pyrrol_synth_OHMeBilane_synth"/>
    <property type="match status" value="1"/>
</dbReference>
<comment type="miscellaneous">
    <text evidence="8">The porphobilinogen subunits are added to the dipyrromethane group.</text>
</comment>
<feature type="domain" description="Porphobilinogen deaminase C-terminal" evidence="10">
    <location>
        <begin position="227"/>
        <end position="296"/>
    </location>
</feature>
<dbReference type="PRINTS" id="PR00151">
    <property type="entry name" value="PORPHBDMNASE"/>
</dbReference>
<evidence type="ECO:0000256" key="2">
    <source>
        <dbReference type="ARBA" id="ARBA00004735"/>
    </source>
</evidence>
<keyword evidence="6 8" id="KW-0627">Porphyrin biosynthesis</keyword>
<evidence type="ECO:0000256" key="4">
    <source>
        <dbReference type="ARBA" id="ARBA00011245"/>
    </source>
</evidence>
<dbReference type="InterPro" id="IPR022419">
    <property type="entry name" value="Porphobilin_deaminase_cofac_BS"/>
</dbReference>
<keyword evidence="5 8" id="KW-0808">Transferase</keyword>
<reference evidence="11 12" key="1">
    <citation type="journal article" date="2016" name="Environ. Microbiol.">
        <title>New Methyloceanibacter diversity from North Sea sediments includes methanotroph containing solely the soluble methane monooxygenase.</title>
        <authorList>
            <person name="Vekeman B."/>
            <person name="Kerckhof F.M."/>
            <person name="Cremers G."/>
            <person name="de Vos P."/>
            <person name="Vandamme P."/>
            <person name="Boon N."/>
            <person name="Op den Camp H.J."/>
            <person name="Heylen K."/>
        </authorList>
    </citation>
    <scope>NUCLEOTIDE SEQUENCE [LARGE SCALE GENOMIC DNA]</scope>
    <source>
        <strain evidence="11 12">R-67177</strain>
    </source>
</reference>